<evidence type="ECO:0000313" key="8">
    <source>
        <dbReference type="EMBL" id="SCY58631.1"/>
    </source>
</evidence>
<feature type="domain" description="VTT" evidence="7">
    <location>
        <begin position="36"/>
        <end position="159"/>
    </location>
</feature>
<evidence type="ECO:0000313" key="9">
    <source>
        <dbReference type="Proteomes" id="UP000199569"/>
    </source>
</evidence>
<dbReference type="InterPro" id="IPR032816">
    <property type="entry name" value="VTT_dom"/>
</dbReference>
<dbReference type="PANTHER" id="PTHR42709">
    <property type="entry name" value="ALKALINE PHOSPHATASE LIKE PROTEIN"/>
    <property type="match status" value="1"/>
</dbReference>
<dbReference type="STRING" id="549386.SAMN02927923_01769"/>
<evidence type="ECO:0000256" key="4">
    <source>
        <dbReference type="ARBA" id="ARBA00022989"/>
    </source>
</evidence>
<dbReference type="EMBL" id="FMVJ01000004">
    <property type="protein sequence ID" value="SCY58631.1"/>
    <property type="molecule type" value="Genomic_DNA"/>
</dbReference>
<evidence type="ECO:0000256" key="3">
    <source>
        <dbReference type="ARBA" id="ARBA00022692"/>
    </source>
</evidence>
<accession>A0A1G5H4P9</accession>
<dbReference type="OrthoDB" id="9813426at2"/>
<feature type="transmembrane region" description="Helical" evidence="6">
    <location>
        <begin position="7"/>
        <end position="29"/>
    </location>
</feature>
<feature type="transmembrane region" description="Helical" evidence="6">
    <location>
        <begin position="55"/>
        <end position="77"/>
    </location>
</feature>
<evidence type="ECO:0000256" key="5">
    <source>
        <dbReference type="ARBA" id="ARBA00023136"/>
    </source>
</evidence>
<protein>
    <submittedName>
        <fullName evidence="8">Membrane protein DedA, SNARE-associated domain</fullName>
    </submittedName>
</protein>
<evidence type="ECO:0000256" key="6">
    <source>
        <dbReference type="SAM" id="Phobius"/>
    </source>
</evidence>
<evidence type="ECO:0000256" key="2">
    <source>
        <dbReference type="ARBA" id="ARBA00022475"/>
    </source>
</evidence>
<proteinExistence type="predicted"/>
<gene>
    <name evidence="8" type="ORF">SAMN02927923_01769</name>
</gene>
<evidence type="ECO:0000256" key="1">
    <source>
        <dbReference type="ARBA" id="ARBA00004651"/>
    </source>
</evidence>
<keyword evidence="5 6" id="KW-0472">Membrane</keyword>
<sequence length="172" mass="18611">MALLQHVFGSVEAAIAAYGVLALFLILYFESFGVPLPGESALITVSLLAAHGDHAIGHVILAAWCGAVLGDSTGYLIGRIGGRPVLLWLAPKIRLTPDRLARIEKTARDKGFIMVMTARFVVGLRQLNGILAGSVAMPWPRFVLANALGALLWASFWSLGAYFFADLFRRFL</sequence>
<feature type="transmembrane region" description="Helical" evidence="6">
    <location>
        <begin position="142"/>
        <end position="165"/>
    </location>
</feature>
<dbReference type="Proteomes" id="UP000199569">
    <property type="component" value="Unassembled WGS sequence"/>
</dbReference>
<comment type="subcellular location">
    <subcellularLocation>
        <location evidence="1">Cell membrane</location>
        <topology evidence="1">Multi-pass membrane protein</topology>
    </subcellularLocation>
</comment>
<dbReference type="GO" id="GO:0005886">
    <property type="term" value="C:plasma membrane"/>
    <property type="evidence" value="ECO:0007669"/>
    <property type="project" value="UniProtKB-SubCell"/>
</dbReference>
<dbReference type="AlphaFoldDB" id="A0A1G5H4P9"/>
<name>A0A1G5H4P9_9HYPH</name>
<organism evidence="8 9">
    <name type="scientific">Microvirga guangxiensis</name>
    <dbReference type="NCBI Taxonomy" id="549386"/>
    <lineage>
        <taxon>Bacteria</taxon>
        <taxon>Pseudomonadati</taxon>
        <taxon>Pseudomonadota</taxon>
        <taxon>Alphaproteobacteria</taxon>
        <taxon>Hyphomicrobiales</taxon>
        <taxon>Methylobacteriaceae</taxon>
        <taxon>Microvirga</taxon>
    </lineage>
</organism>
<evidence type="ECO:0000259" key="7">
    <source>
        <dbReference type="Pfam" id="PF09335"/>
    </source>
</evidence>
<dbReference type="PANTHER" id="PTHR42709:SF6">
    <property type="entry name" value="UNDECAPRENYL PHOSPHATE TRANSPORTER A"/>
    <property type="match status" value="1"/>
</dbReference>
<keyword evidence="2" id="KW-1003">Cell membrane</keyword>
<dbReference type="Pfam" id="PF09335">
    <property type="entry name" value="VTT_dom"/>
    <property type="match status" value="1"/>
</dbReference>
<keyword evidence="3 6" id="KW-0812">Transmembrane</keyword>
<reference evidence="8 9" key="1">
    <citation type="submission" date="2016-10" db="EMBL/GenBank/DDBJ databases">
        <authorList>
            <person name="de Groot N.N."/>
        </authorList>
    </citation>
    <scope>NUCLEOTIDE SEQUENCE [LARGE SCALE GENOMIC DNA]</scope>
    <source>
        <strain evidence="8 9">CGMCC 1.7666</strain>
    </source>
</reference>
<dbReference type="RefSeq" id="WP_091133407.1">
    <property type="nucleotide sequence ID" value="NZ_FMVJ01000004.1"/>
</dbReference>
<dbReference type="InterPro" id="IPR051311">
    <property type="entry name" value="DedA_domain"/>
</dbReference>
<keyword evidence="4 6" id="KW-1133">Transmembrane helix</keyword>
<keyword evidence="9" id="KW-1185">Reference proteome</keyword>